<feature type="domain" description="Rubrerythrin diiron-binding" evidence="1">
    <location>
        <begin position="10"/>
        <end position="150"/>
    </location>
</feature>
<keyword evidence="3" id="KW-1185">Reference proteome</keyword>
<dbReference type="AlphaFoldDB" id="A0A8A7KCJ9"/>
<name>A0A8A7KCJ9_9FIRM</name>
<gene>
    <name evidence="2" type="ORF">GM661_16945</name>
</gene>
<evidence type="ECO:0000313" key="2">
    <source>
        <dbReference type="EMBL" id="QTL99516.1"/>
    </source>
</evidence>
<dbReference type="EMBL" id="CP046640">
    <property type="protein sequence ID" value="QTL99516.1"/>
    <property type="molecule type" value="Genomic_DNA"/>
</dbReference>
<reference evidence="2" key="1">
    <citation type="submission" date="2019-12" db="EMBL/GenBank/DDBJ databases">
        <authorList>
            <person name="zhang j."/>
            <person name="sun C.M."/>
        </authorList>
    </citation>
    <scope>NUCLEOTIDE SEQUENCE</scope>
    <source>
        <strain evidence="2">NS-1</strain>
    </source>
</reference>
<dbReference type="CDD" id="cd01045">
    <property type="entry name" value="Ferritin_like_AB"/>
    <property type="match status" value="1"/>
</dbReference>
<dbReference type="GO" id="GO:0016491">
    <property type="term" value="F:oxidoreductase activity"/>
    <property type="evidence" value="ECO:0007669"/>
    <property type="project" value="InterPro"/>
</dbReference>
<dbReference type="InterPro" id="IPR009078">
    <property type="entry name" value="Ferritin-like_SF"/>
</dbReference>
<sequence length="158" mass="18204">MLNNSVNAVEVLEMARDIEKRGRDFYLEQASNTGDKNLAALFNKLADDEKDHYERFGELLNKLQSEIKEEAVYVYEPEVSAYLRSLVEFSVFPEGDSVEIKSIETALSFAIRAEKDSILFYQELLIYNSGESAGVIKELIKEEKKHLLTLLEYRNKIK</sequence>
<proteinExistence type="predicted"/>
<dbReference type="InterPro" id="IPR012347">
    <property type="entry name" value="Ferritin-like"/>
</dbReference>
<dbReference type="InterPro" id="IPR003251">
    <property type="entry name" value="Rr_diiron-bd_dom"/>
</dbReference>
<dbReference type="Pfam" id="PF02915">
    <property type="entry name" value="Rubrerythrin"/>
    <property type="match status" value="1"/>
</dbReference>
<dbReference type="KEGG" id="ifn:GM661_16945"/>
<dbReference type="SUPFAM" id="SSF47240">
    <property type="entry name" value="Ferritin-like"/>
    <property type="match status" value="1"/>
</dbReference>
<dbReference type="PANTHER" id="PTHR33531:SF7">
    <property type="entry name" value="HYPOTHETICAL MEMBRANE PROTEIN, CONSERVED"/>
    <property type="match status" value="1"/>
</dbReference>
<dbReference type="Proteomes" id="UP000665020">
    <property type="component" value="Chromosome"/>
</dbReference>
<organism evidence="2 3">
    <name type="scientific">Iocasia fonsfrigidae</name>
    <dbReference type="NCBI Taxonomy" id="2682810"/>
    <lineage>
        <taxon>Bacteria</taxon>
        <taxon>Bacillati</taxon>
        <taxon>Bacillota</taxon>
        <taxon>Clostridia</taxon>
        <taxon>Halanaerobiales</taxon>
        <taxon>Halanaerobiaceae</taxon>
        <taxon>Iocasia</taxon>
    </lineage>
</organism>
<protein>
    <submittedName>
        <fullName evidence="2">Rubrerythrin</fullName>
    </submittedName>
</protein>
<accession>A0A8A7KCJ9</accession>
<dbReference type="GO" id="GO:0046872">
    <property type="term" value="F:metal ion binding"/>
    <property type="evidence" value="ECO:0007669"/>
    <property type="project" value="InterPro"/>
</dbReference>
<dbReference type="PANTHER" id="PTHR33531">
    <property type="entry name" value="RUBRERYTHRIN SUBFAMILY"/>
    <property type="match status" value="1"/>
</dbReference>
<evidence type="ECO:0000313" key="3">
    <source>
        <dbReference type="Proteomes" id="UP000665020"/>
    </source>
</evidence>
<dbReference type="RefSeq" id="WP_230867852.1">
    <property type="nucleotide sequence ID" value="NZ_CP046640.1"/>
</dbReference>
<evidence type="ECO:0000259" key="1">
    <source>
        <dbReference type="Pfam" id="PF02915"/>
    </source>
</evidence>
<dbReference type="Gene3D" id="1.20.1260.10">
    <property type="match status" value="1"/>
</dbReference>